<dbReference type="KEGG" id="orz:FNH13_15625"/>
<dbReference type="Proteomes" id="UP000315395">
    <property type="component" value="Chromosome"/>
</dbReference>
<dbReference type="OrthoDB" id="3680625at2"/>
<dbReference type="GO" id="GO:0003677">
    <property type="term" value="F:DNA binding"/>
    <property type="evidence" value="ECO:0007669"/>
    <property type="project" value="UniProtKB-KW"/>
</dbReference>
<accession>A0A516GDI4</accession>
<evidence type="ECO:0000313" key="1">
    <source>
        <dbReference type="EMBL" id="QDO89584.1"/>
    </source>
</evidence>
<proteinExistence type="predicted"/>
<dbReference type="EMBL" id="CP041616">
    <property type="protein sequence ID" value="QDO89584.1"/>
    <property type="molecule type" value="Genomic_DNA"/>
</dbReference>
<gene>
    <name evidence="1" type="ORF">FNH13_15625</name>
</gene>
<keyword evidence="1" id="KW-0238">DNA-binding</keyword>
<dbReference type="AlphaFoldDB" id="A0A516GDI4"/>
<organism evidence="1 2">
    <name type="scientific">Ornithinimicrobium ciconiae</name>
    <dbReference type="NCBI Taxonomy" id="2594265"/>
    <lineage>
        <taxon>Bacteria</taxon>
        <taxon>Bacillati</taxon>
        <taxon>Actinomycetota</taxon>
        <taxon>Actinomycetes</taxon>
        <taxon>Micrococcales</taxon>
        <taxon>Ornithinimicrobiaceae</taxon>
        <taxon>Ornithinimicrobium</taxon>
    </lineage>
</organism>
<name>A0A516GDI4_9MICO</name>
<keyword evidence="2" id="KW-1185">Reference proteome</keyword>
<evidence type="ECO:0000313" key="2">
    <source>
        <dbReference type="Proteomes" id="UP000315395"/>
    </source>
</evidence>
<reference evidence="1 2" key="1">
    <citation type="submission" date="2019-07" db="EMBL/GenBank/DDBJ databases">
        <title>complete genome sequencing of Ornithinimicrobium sp. H23M54.</title>
        <authorList>
            <person name="Bae J.-W."/>
            <person name="Lee S.-Y."/>
        </authorList>
    </citation>
    <scope>NUCLEOTIDE SEQUENCE [LARGE SCALE GENOMIC DNA]</scope>
    <source>
        <strain evidence="1 2">H23M54</strain>
    </source>
</reference>
<dbReference type="RefSeq" id="WP_143784290.1">
    <property type="nucleotide sequence ID" value="NZ_CP041616.1"/>
</dbReference>
<protein>
    <submittedName>
        <fullName evidence="1">DNA-binding protein</fullName>
    </submittedName>
</protein>
<dbReference type="InterPro" id="IPR010982">
    <property type="entry name" value="Lambda_DNA-bd_dom_sf"/>
</dbReference>
<dbReference type="SUPFAM" id="SSF47413">
    <property type="entry name" value="lambda repressor-like DNA-binding domains"/>
    <property type="match status" value="1"/>
</dbReference>
<sequence>MTDAVELNRQAQREAYGAPLAETFRALMGDFALTQAGLAQVLGISPPMLSQLIGARRVKIGNPAVLHRLQALRELAEAVRTGGVSTDEVPDRLNEIQASTGQWTRTDAHVAPNGDELAVDGLRSLLRAVASGQELKSAAAALEGAHPTLAEVLRVYGMGPVGPAREHYARHRDLF</sequence>